<dbReference type="Gene3D" id="3.90.830.10">
    <property type="entry name" value="Syntaxin Binding Protein 1, Chain A, domain 2"/>
    <property type="match status" value="1"/>
</dbReference>
<dbReference type="Gene3D" id="1.25.40.60">
    <property type="match status" value="1"/>
</dbReference>
<dbReference type="Pfam" id="PF00995">
    <property type="entry name" value="Sec1"/>
    <property type="match status" value="1"/>
</dbReference>
<feature type="region of interest" description="Disordered" evidence="2">
    <location>
        <begin position="593"/>
        <end position="614"/>
    </location>
</feature>
<feature type="compositionally biased region" description="Low complexity" evidence="2">
    <location>
        <begin position="595"/>
        <end position="613"/>
    </location>
</feature>
<dbReference type="InterPro" id="IPR043154">
    <property type="entry name" value="Sec-1-like_dom1"/>
</dbReference>
<evidence type="ECO:0000256" key="1">
    <source>
        <dbReference type="ARBA" id="ARBA00009884"/>
    </source>
</evidence>
<dbReference type="InterPro" id="IPR027482">
    <property type="entry name" value="Sec1-like_dom2"/>
</dbReference>
<accession>A0ABR5BMR4</accession>
<proteinExistence type="inferred from homology"/>
<evidence type="ECO:0008006" key="5">
    <source>
        <dbReference type="Google" id="ProtNLM"/>
    </source>
</evidence>
<dbReference type="Gene3D" id="3.40.50.2060">
    <property type="match status" value="1"/>
</dbReference>
<sequence length="687" mass="74900">MDVTKAVQTYLFKMISQVPGMKVLLLDSHTTPIVSLVTTQSELLSHEVYLVDRIDNNSREALNHLSCIAFLSPSNSSIEAMKTELAKPRYGNYWLFFSNILSKSQIEEMASVDELEVVKEVQEYFADYLAHYPSHWSLTQAALADGGDGPPNPPVYLPSPLHLPPPTLNSHLNTILSVLLSLKKRPVIRWERMSQAGRMLAQAVSGEMSQGKYRDLFEFRGTQGPSPLLLILDRRNDPVTPLLTQWTYQAMVHELFGITNGRVHLDSETKPEFRDLILSPASDPFYSETLFSNFGDLGASIASYVSSYQSRNAALTGGKSTNRLETVADMKRFVEEYPEFKRLGGNVSKHVTIVGELSKVVERDGLLEVSEVEQSLASQESHAADLKSVMTLLGSSKVPSPNKLRLAILYALRYQKSPSAQIPQVVGTLISNGVPPERARLVYAMLNFAGADIRQDDLFMNENFFSRGKSALKGLKGVENVFTQHIPHLSQTLDLLLKGRLRETSYPFLEGDESARTQRPQDIIIFMLGGTTYEEARAVALLNQKLASDPAGGPGGTRILLGGSTIHNSSSFLGMVEAAAEHFPQDIWQPPAGLSAATSTVPSASATPAPSTSGVSLRAGGYELSVGGTAGSGLYRSNPGEVGASFEIPKIDQVAGGIRDGAGRLWGNVKQRVEERVSRGGTPQGHS</sequence>
<dbReference type="EMBL" id="KN848767">
    <property type="protein sequence ID" value="KIR76951.1"/>
    <property type="molecule type" value="Genomic_DNA"/>
</dbReference>
<reference evidence="3 4" key="1">
    <citation type="submission" date="2015-01" db="EMBL/GenBank/DDBJ databases">
        <title>The Genome Sequence of Cryptococcus gattii EJB2.</title>
        <authorList>
            <consortium name="The Broad Institute Genomics Platform"/>
            <person name="Cuomo C."/>
            <person name="Litvintseva A."/>
            <person name="Chen Y."/>
            <person name="Heitman J."/>
            <person name="Sun S."/>
            <person name="Springer D."/>
            <person name="Dromer F."/>
            <person name="Young S."/>
            <person name="Zeng Q."/>
            <person name="Gargeya S."/>
            <person name="Abouelleil A."/>
            <person name="Alvarado L."/>
            <person name="Chapman S.B."/>
            <person name="Gainer-Dewar J."/>
            <person name="Goldberg J."/>
            <person name="Griggs A."/>
            <person name="Gujja S."/>
            <person name="Hansen M."/>
            <person name="Howarth C."/>
            <person name="Imamovic A."/>
            <person name="Larimer J."/>
            <person name="Murphy C."/>
            <person name="Naylor J."/>
            <person name="Pearson M."/>
            <person name="Priest M."/>
            <person name="Roberts A."/>
            <person name="Saif S."/>
            <person name="Shea T."/>
            <person name="Sykes S."/>
            <person name="Wortman J."/>
            <person name="Nusbaum C."/>
            <person name="Birren B."/>
        </authorList>
    </citation>
    <scope>NUCLEOTIDE SEQUENCE [LARGE SCALE GENOMIC DNA]</scope>
    <source>
        <strain evidence="3 4">EJB2</strain>
    </source>
</reference>
<dbReference type="SUPFAM" id="SSF56815">
    <property type="entry name" value="Sec1/munc18-like (SM) proteins"/>
    <property type="match status" value="1"/>
</dbReference>
<dbReference type="InterPro" id="IPR036045">
    <property type="entry name" value="Sec1-like_sf"/>
</dbReference>
<gene>
    <name evidence="3" type="ORF">I306_06103</name>
</gene>
<protein>
    <recommendedName>
        <fullName evidence="5">Vacuolar protein sorting-associated protein 45</fullName>
    </recommendedName>
</protein>
<evidence type="ECO:0000256" key="2">
    <source>
        <dbReference type="SAM" id="MobiDB-lite"/>
    </source>
</evidence>
<organism evidence="3 4">
    <name type="scientific">Cryptococcus gattii EJB2</name>
    <dbReference type="NCBI Taxonomy" id="1296103"/>
    <lineage>
        <taxon>Eukaryota</taxon>
        <taxon>Fungi</taxon>
        <taxon>Dikarya</taxon>
        <taxon>Basidiomycota</taxon>
        <taxon>Agaricomycotina</taxon>
        <taxon>Tremellomycetes</taxon>
        <taxon>Tremellales</taxon>
        <taxon>Cryptococcaceae</taxon>
        <taxon>Cryptococcus</taxon>
        <taxon>Cryptococcus gattii species complex</taxon>
    </lineage>
</organism>
<name>A0ABR5BMR4_9TREE</name>
<dbReference type="PANTHER" id="PTHR11679">
    <property type="entry name" value="VESICLE PROTEIN SORTING-ASSOCIATED"/>
    <property type="match status" value="1"/>
</dbReference>
<dbReference type="PIRSF" id="PIRSF005715">
    <property type="entry name" value="VPS45_Sec1"/>
    <property type="match status" value="1"/>
</dbReference>
<dbReference type="InterPro" id="IPR001619">
    <property type="entry name" value="Sec1-like"/>
</dbReference>
<evidence type="ECO:0000313" key="3">
    <source>
        <dbReference type="EMBL" id="KIR76951.1"/>
    </source>
</evidence>
<comment type="similarity">
    <text evidence="1">Belongs to the STXBP/unc-18/SEC1 family.</text>
</comment>
<dbReference type="Gene3D" id="3.40.50.1910">
    <property type="match status" value="1"/>
</dbReference>
<keyword evidence="4" id="KW-1185">Reference proteome</keyword>
<dbReference type="InterPro" id="IPR043127">
    <property type="entry name" value="Sec-1-like_dom3a"/>
</dbReference>
<dbReference type="Proteomes" id="UP000054272">
    <property type="component" value="Unassembled WGS sequence"/>
</dbReference>
<evidence type="ECO:0000313" key="4">
    <source>
        <dbReference type="Proteomes" id="UP000054272"/>
    </source>
</evidence>